<keyword evidence="1" id="KW-0472">Membrane</keyword>
<name>A0AAE3TE74_9BACT</name>
<evidence type="ECO:0000313" key="2">
    <source>
        <dbReference type="EMBL" id="MDF1613246.1"/>
    </source>
</evidence>
<dbReference type="EMBL" id="JARGDL010000033">
    <property type="protein sequence ID" value="MDF1613246.1"/>
    <property type="molecule type" value="Genomic_DNA"/>
</dbReference>
<evidence type="ECO:0000313" key="3">
    <source>
        <dbReference type="Proteomes" id="UP001221302"/>
    </source>
</evidence>
<reference evidence="2" key="1">
    <citation type="submission" date="2023-03" db="EMBL/GenBank/DDBJ databases">
        <title>Stygiobacter electus gen. nov., sp. nov., facultatively anaerobic thermotolerant bacterium of the class Ignavibacteria from a well of Yessentuki mineral water deposit.</title>
        <authorList>
            <person name="Podosokorskaya O.A."/>
            <person name="Elcheninov A.G."/>
            <person name="Petrova N.F."/>
            <person name="Zavarzina D.G."/>
            <person name="Kublanov I.V."/>
            <person name="Merkel A.Y."/>
        </authorList>
    </citation>
    <scope>NUCLEOTIDE SEQUENCE</scope>
    <source>
        <strain evidence="2">09-Me</strain>
    </source>
</reference>
<protein>
    <recommendedName>
        <fullName evidence="4">DUF5683 domain-containing protein</fullName>
    </recommendedName>
</protein>
<accession>A0AAE3TE74</accession>
<proteinExistence type="predicted"/>
<organism evidence="2 3">
    <name type="scientific">Stygiobacter electus</name>
    <dbReference type="NCBI Taxonomy" id="3032292"/>
    <lineage>
        <taxon>Bacteria</taxon>
        <taxon>Pseudomonadati</taxon>
        <taxon>Ignavibacteriota</taxon>
        <taxon>Ignavibacteria</taxon>
        <taxon>Ignavibacteriales</taxon>
        <taxon>Melioribacteraceae</taxon>
        <taxon>Stygiobacter</taxon>
    </lineage>
</organism>
<evidence type="ECO:0000256" key="1">
    <source>
        <dbReference type="SAM" id="Phobius"/>
    </source>
</evidence>
<keyword evidence="1" id="KW-1133">Transmembrane helix</keyword>
<dbReference type="Proteomes" id="UP001221302">
    <property type="component" value="Unassembled WGS sequence"/>
</dbReference>
<dbReference type="RefSeq" id="WP_321537019.1">
    <property type="nucleotide sequence ID" value="NZ_JARGDL010000033.1"/>
</dbReference>
<sequence length="189" mass="21638">MRATFIPLIIFLFSSLSYSQISIFEEKSNATSEIIKIPDGMTYDEFLKIQKHIDWSKIMIASVVPGFIHFYANENQKGFIVLGVRVLGYGLMSYAAVDQYVLLNNDNNFSNISSKQERINRNALFFTIGAILNFTGFFYDWADGSLSIEEERNLIYFKYGINESKKIKLGLSFDSIRNTSMINLSLNLD</sequence>
<feature type="transmembrane region" description="Helical" evidence="1">
    <location>
        <begin position="123"/>
        <end position="142"/>
    </location>
</feature>
<feature type="transmembrane region" description="Helical" evidence="1">
    <location>
        <begin position="79"/>
        <end position="103"/>
    </location>
</feature>
<keyword evidence="3" id="KW-1185">Reference proteome</keyword>
<gene>
    <name evidence="2" type="ORF">P0M35_13870</name>
</gene>
<keyword evidence="1" id="KW-0812">Transmembrane</keyword>
<dbReference type="AlphaFoldDB" id="A0AAE3TE74"/>
<comment type="caution">
    <text evidence="2">The sequence shown here is derived from an EMBL/GenBank/DDBJ whole genome shotgun (WGS) entry which is preliminary data.</text>
</comment>
<evidence type="ECO:0008006" key="4">
    <source>
        <dbReference type="Google" id="ProtNLM"/>
    </source>
</evidence>